<name>A0A699VHC7_TANCI</name>
<accession>A0A699VHC7</accession>
<dbReference type="AlphaFoldDB" id="A0A699VHC7"/>
<evidence type="ECO:0000313" key="2">
    <source>
        <dbReference type="EMBL" id="GFD33509.1"/>
    </source>
</evidence>
<sequence>AGAEAGIAATADAGATSASIEPTPFMSQESDTSGKASRIFCTTSKLGLLRSLRIWLTTGRPTPMRSAN</sequence>
<feature type="compositionally biased region" description="Polar residues" evidence="1">
    <location>
        <begin position="25"/>
        <end position="36"/>
    </location>
</feature>
<evidence type="ECO:0000256" key="1">
    <source>
        <dbReference type="SAM" id="MobiDB-lite"/>
    </source>
</evidence>
<feature type="region of interest" description="Disordered" evidence="1">
    <location>
        <begin position="1"/>
        <end position="36"/>
    </location>
</feature>
<proteinExistence type="predicted"/>
<gene>
    <name evidence="2" type="ORF">Tci_905478</name>
</gene>
<dbReference type="EMBL" id="BKCJ011436316">
    <property type="protein sequence ID" value="GFD33509.1"/>
    <property type="molecule type" value="Genomic_DNA"/>
</dbReference>
<reference evidence="2" key="1">
    <citation type="journal article" date="2019" name="Sci. Rep.">
        <title>Draft genome of Tanacetum cinerariifolium, the natural source of mosquito coil.</title>
        <authorList>
            <person name="Yamashiro T."/>
            <person name="Shiraishi A."/>
            <person name="Satake H."/>
            <person name="Nakayama K."/>
        </authorList>
    </citation>
    <scope>NUCLEOTIDE SEQUENCE</scope>
</reference>
<feature type="non-terminal residue" evidence="2">
    <location>
        <position position="1"/>
    </location>
</feature>
<comment type="caution">
    <text evidence="2">The sequence shown here is derived from an EMBL/GenBank/DDBJ whole genome shotgun (WGS) entry which is preliminary data.</text>
</comment>
<protein>
    <submittedName>
        <fullName evidence="2">Uncharacterized protein</fullName>
    </submittedName>
</protein>
<feature type="compositionally biased region" description="Low complexity" evidence="1">
    <location>
        <begin position="1"/>
        <end position="20"/>
    </location>
</feature>
<organism evidence="2">
    <name type="scientific">Tanacetum cinerariifolium</name>
    <name type="common">Dalmatian daisy</name>
    <name type="synonym">Chrysanthemum cinerariifolium</name>
    <dbReference type="NCBI Taxonomy" id="118510"/>
    <lineage>
        <taxon>Eukaryota</taxon>
        <taxon>Viridiplantae</taxon>
        <taxon>Streptophyta</taxon>
        <taxon>Embryophyta</taxon>
        <taxon>Tracheophyta</taxon>
        <taxon>Spermatophyta</taxon>
        <taxon>Magnoliopsida</taxon>
        <taxon>eudicotyledons</taxon>
        <taxon>Gunneridae</taxon>
        <taxon>Pentapetalae</taxon>
        <taxon>asterids</taxon>
        <taxon>campanulids</taxon>
        <taxon>Asterales</taxon>
        <taxon>Asteraceae</taxon>
        <taxon>Asteroideae</taxon>
        <taxon>Anthemideae</taxon>
        <taxon>Anthemidinae</taxon>
        <taxon>Tanacetum</taxon>
    </lineage>
</organism>